<evidence type="ECO:0000256" key="3">
    <source>
        <dbReference type="ARBA" id="ARBA00022801"/>
    </source>
</evidence>
<dbReference type="PROSITE" id="PS51462">
    <property type="entry name" value="NUDIX"/>
    <property type="match status" value="1"/>
</dbReference>
<organism evidence="6 7">
    <name type="scientific">Blastococcus jejuensis</name>
    <dbReference type="NCBI Taxonomy" id="351224"/>
    <lineage>
        <taxon>Bacteria</taxon>
        <taxon>Bacillati</taxon>
        <taxon>Actinomycetota</taxon>
        <taxon>Actinomycetes</taxon>
        <taxon>Geodermatophilales</taxon>
        <taxon>Geodermatophilaceae</taxon>
        <taxon>Blastococcus</taxon>
    </lineage>
</organism>
<evidence type="ECO:0000259" key="5">
    <source>
        <dbReference type="PROSITE" id="PS51462"/>
    </source>
</evidence>
<evidence type="ECO:0000256" key="4">
    <source>
        <dbReference type="RuleBase" id="RU003476"/>
    </source>
</evidence>
<sequence length="165" mass="17737">MPWVRRGSGYGLRSLPRMVPGHDDGAATGGTSPQVVPCVGAVVHDGAGRLLLVQRGHDPHRGRWTLPGGRVEAGETPEQAVVREIREETGLDVRVGEVVGRVLVPAGELQYDVVDFACTLIDPMATPTAGDDAADVRFADRADLDRLDCTPRLVDTLRSWGLLPR</sequence>
<dbReference type="EMBL" id="BAAAVV010000001">
    <property type="protein sequence ID" value="GAA3153719.1"/>
    <property type="molecule type" value="Genomic_DNA"/>
</dbReference>
<name>A0ABP6NPT8_9ACTN</name>
<dbReference type="Proteomes" id="UP001499924">
    <property type="component" value="Unassembled WGS sequence"/>
</dbReference>
<reference evidence="7" key="1">
    <citation type="journal article" date="2019" name="Int. J. Syst. Evol. Microbiol.">
        <title>The Global Catalogue of Microorganisms (GCM) 10K type strain sequencing project: providing services to taxonomists for standard genome sequencing and annotation.</title>
        <authorList>
            <consortium name="The Broad Institute Genomics Platform"/>
            <consortium name="The Broad Institute Genome Sequencing Center for Infectious Disease"/>
            <person name="Wu L."/>
            <person name="Ma J."/>
        </authorList>
    </citation>
    <scope>NUCLEOTIDE SEQUENCE [LARGE SCALE GENOMIC DNA]</scope>
    <source>
        <strain evidence="7">JCM 15614</strain>
    </source>
</reference>
<comment type="cofactor">
    <cofactor evidence="1">
        <name>Mg(2+)</name>
        <dbReference type="ChEBI" id="CHEBI:18420"/>
    </cofactor>
</comment>
<dbReference type="PANTHER" id="PTHR43046:SF14">
    <property type="entry name" value="MUTT_NUDIX FAMILY PROTEIN"/>
    <property type="match status" value="1"/>
</dbReference>
<evidence type="ECO:0000256" key="1">
    <source>
        <dbReference type="ARBA" id="ARBA00001946"/>
    </source>
</evidence>
<evidence type="ECO:0000313" key="6">
    <source>
        <dbReference type="EMBL" id="GAA3153719.1"/>
    </source>
</evidence>
<gene>
    <name evidence="6" type="ORF">GCM10010531_00840</name>
</gene>
<dbReference type="InterPro" id="IPR020084">
    <property type="entry name" value="NUDIX_hydrolase_CS"/>
</dbReference>
<dbReference type="InterPro" id="IPR020476">
    <property type="entry name" value="Nudix_hydrolase"/>
</dbReference>
<accession>A0ABP6NPT8</accession>
<dbReference type="PANTHER" id="PTHR43046">
    <property type="entry name" value="GDP-MANNOSE MANNOSYL HYDROLASE"/>
    <property type="match status" value="1"/>
</dbReference>
<proteinExistence type="inferred from homology"/>
<dbReference type="InterPro" id="IPR015797">
    <property type="entry name" value="NUDIX_hydrolase-like_dom_sf"/>
</dbReference>
<dbReference type="SUPFAM" id="SSF55811">
    <property type="entry name" value="Nudix"/>
    <property type="match status" value="1"/>
</dbReference>
<feature type="domain" description="Nudix hydrolase" evidence="5">
    <location>
        <begin position="33"/>
        <end position="162"/>
    </location>
</feature>
<protein>
    <submittedName>
        <fullName evidence="6">NUDIX domain-containing protein</fullName>
    </submittedName>
</protein>
<evidence type="ECO:0000256" key="2">
    <source>
        <dbReference type="ARBA" id="ARBA00005582"/>
    </source>
</evidence>
<dbReference type="PROSITE" id="PS00893">
    <property type="entry name" value="NUDIX_BOX"/>
    <property type="match status" value="1"/>
</dbReference>
<evidence type="ECO:0000313" key="7">
    <source>
        <dbReference type="Proteomes" id="UP001499924"/>
    </source>
</evidence>
<dbReference type="InterPro" id="IPR000086">
    <property type="entry name" value="NUDIX_hydrolase_dom"/>
</dbReference>
<keyword evidence="7" id="KW-1185">Reference proteome</keyword>
<comment type="caution">
    <text evidence="6">The sequence shown here is derived from an EMBL/GenBank/DDBJ whole genome shotgun (WGS) entry which is preliminary data.</text>
</comment>
<dbReference type="CDD" id="cd04673">
    <property type="entry name" value="NUDIX_ADPRase"/>
    <property type="match status" value="1"/>
</dbReference>
<dbReference type="Gene3D" id="3.90.79.10">
    <property type="entry name" value="Nucleoside Triphosphate Pyrophosphohydrolase"/>
    <property type="match status" value="1"/>
</dbReference>
<dbReference type="PRINTS" id="PR00502">
    <property type="entry name" value="NUDIXFAMILY"/>
</dbReference>
<dbReference type="Pfam" id="PF00293">
    <property type="entry name" value="NUDIX"/>
    <property type="match status" value="1"/>
</dbReference>
<comment type="similarity">
    <text evidence="2 4">Belongs to the Nudix hydrolase family.</text>
</comment>
<keyword evidence="3 4" id="KW-0378">Hydrolase</keyword>